<evidence type="ECO:0000313" key="2">
    <source>
        <dbReference type="EMBL" id="MFC0513033.1"/>
    </source>
</evidence>
<gene>
    <name evidence="2" type="ORF">ACFFGT_02440</name>
</gene>
<evidence type="ECO:0000256" key="1">
    <source>
        <dbReference type="SAM" id="MobiDB-lite"/>
    </source>
</evidence>
<organism evidence="2 3">
    <name type="scientific">Mucilaginibacter angelicae</name>
    <dbReference type="NCBI Taxonomy" id="869718"/>
    <lineage>
        <taxon>Bacteria</taxon>
        <taxon>Pseudomonadati</taxon>
        <taxon>Bacteroidota</taxon>
        <taxon>Sphingobacteriia</taxon>
        <taxon>Sphingobacteriales</taxon>
        <taxon>Sphingobacteriaceae</taxon>
        <taxon>Mucilaginibacter</taxon>
    </lineage>
</organism>
<evidence type="ECO:0000313" key="3">
    <source>
        <dbReference type="Proteomes" id="UP001589828"/>
    </source>
</evidence>
<proteinExistence type="predicted"/>
<dbReference type="EMBL" id="JBHLTS010000004">
    <property type="protein sequence ID" value="MFC0513033.1"/>
    <property type="molecule type" value="Genomic_DNA"/>
</dbReference>
<name>A0ABV6KZZ4_9SPHI</name>
<reference evidence="2 3" key="1">
    <citation type="submission" date="2024-09" db="EMBL/GenBank/DDBJ databases">
        <authorList>
            <person name="Sun Q."/>
            <person name="Mori K."/>
        </authorList>
    </citation>
    <scope>NUCLEOTIDE SEQUENCE [LARGE SCALE GENOMIC DNA]</scope>
    <source>
        <strain evidence="2 3">NCAIM B.02415</strain>
    </source>
</reference>
<dbReference type="RefSeq" id="WP_377020906.1">
    <property type="nucleotide sequence ID" value="NZ_JBHLTS010000004.1"/>
</dbReference>
<keyword evidence="3" id="KW-1185">Reference proteome</keyword>
<accession>A0ABV6KZZ4</accession>
<protein>
    <submittedName>
        <fullName evidence="2">Uncharacterized protein</fullName>
    </submittedName>
</protein>
<comment type="caution">
    <text evidence="2">The sequence shown here is derived from an EMBL/GenBank/DDBJ whole genome shotgun (WGS) entry which is preliminary data.</text>
</comment>
<feature type="region of interest" description="Disordered" evidence="1">
    <location>
        <begin position="24"/>
        <end position="53"/>
    </location>
</feature>
<dbReference type="Proteomes" id="UP001589828">
    <property type="component" value="Unassembled WGS sequence"/>
</dbReference>
<sequence>MKKIYSVAQFLLLLCRTGCLKKPWSGPAGAPEAPGIPPADNTKRIKTNDPGQYTDVEPGYQSIGLAINQTTGPAACDIMGTQQSMIVLTCTGYPVHFSAN</sequence>